<gene>
    <name evidence="2" type="ORF">OM075_03375</name>
</gene>
<evidence type="ECO:0000259" key="1">
    <source>
        <dbReference type="Pfam" id="PF01844"/>
    </source>
</evidence>
<comment type="caution">
    <text evidence="2">The sequence shown here is derived from an EMBL/GenBank/DDBJ whole genome shotgun (WGS) entry which is preliminary data.</text>
</comment>
<dbReference type="GO" id="GO:0003676">
    <property type="term" value="F:nucleic acid binding"/>
    <property type="evidence" value="ECO:0007669"/>
    <property type="project" value="InterPro"/>
</dbReference>
<name>A0AAE3SDW2_9BACT</name>
<evidence type="ECO:0000313" key="2">
    <source>
        <dbReference type="EMBL" id="MCW3785491.1"/>
    </source>
</evidence>
<feature type="domain" description="HNH" evidence="1">
    <location>
        <begin position="55"/>
        <end position="89"/>
    </location>
</feature>
<dbReference type="PANTHER" id="PTHR33427">
    <property type="entry name" value="HNH ENDONUCLEASE"/>
    <property type="match status" value="1"/>
</dbReference>
<accession>A0AAE3SDW2</accession>
<dbReference type="Gene3D" id="1.10.30.50">
    <property type="match status" value="1"/>
</dbReference>
<dbReference type="PANTHER" id="PTHR33427:SF2">
    <property type="entry name" value="TRICHOHYALIN"/>
    <property type="match status" value="1"/>
</dbReference>
<dbReference type="InterPro" id="IPR002711">
    <property type="entry name" value="HNH"/>
</dbReference>
<protein>
    <submittedName>
        <fullName evidence="2">HNH endonuclease</fullName>
    </submittedName>
</protein>
<dbReference type="RefSeq" id="WP_301189062.1">
    <property type="nucleotide sequence ID" value="NZ_JAPDPJ010000004.1"/>
</dbReference>
<reference evidence="2" key="1">
    <citation type="submission" date="2022-10" db="EMBL/GenBank/DDBJ databases">
        <authorList>
            <person name="Yu W.X."/>
        </authorList>
    </citation>
    <scope>NUCLEOTIDE SEQUENCE</scope>
    <source>
        <strain evidence="2">AAT</strain>
    </source>
</reference>
<dbReference type="Pfam" id="PF01844">
    <property type="entry name" value="HNH"/>
    <property type="match status" value="1"/>
</dbReference>
<keyword evidence="2" id="KW-0255">Endonuclease</keyword>
<dbReference type="GO" id="GO:0008270">
    <property type="term" value="F:zinc ion binding"/>
    <property type="evidence" value="ECO:0007669"/>
    <property type="project" value="InterPro"/>
</dbReference>
<sequence>MINRNVLNESFSQSDIDAVWRKGTVVPGYDPNVTRKDSCGAWIKKVQYGNTNSQNGWEIDHIKPKAKGGSDQLSNLQPLQWENNRHKGDNFPNWSCKIKAA</sequence>
<dbReference type="Proteomes" id="UP001209229">
    <property type="component" value="Unassembled WGS sequence"/>
</dbReference>
<evidence type="ECO:0000313" key="3">
    <source>
        <dbReference type="Proteomes" id="UP001209229"/>
    </source>
</evidence>
<keyword evidence="3" id="KW-1185">Reference proteome</keyword>
<dbReference type="AlphaFoldDB" id="A0AAE3SDW2"/>
<dbReference type="EMBL" id="JAPDPJ010000004">
    <property type="protein sequence ID" value="MCW3785491.1"/>
    <property type="molecule type" value="Genomic_DNA"/>
</dbReference>
<dbReference type="InterPro" id="IPR003615">
    <property type="entry name" value="HNH_nuc"/>
</dbReference>
<keyword evidence="2" id="KW-0378">Hydrolase</keyword>
<organism evidence="2 3">
    <name type="scientific">Plebeiibacterium sediminum</name>
    <dbReference type="NCBI Taxonomy" id="2992112"/>
    <lineage>
        <taxon>Bacteria</taxon>
        <taxon>Pseudomonadati</taxon>
        <taxon>Bacteroidota</taxon>
        <taxon>Bacteroidia</taxon>
        <taxon>Marinilabiliales</taxon>
        <taxon>Marinilabiliaceae</taxon>
        <taxon>Plebeiibacterium</taxon>
    </lineage>
</organism>
<proteinExistence type="predicted"/>
<dbReference type="GO" id="GO:0004519">
    <property type="term" value="F:endonuclease activity"/>
    <property type="evidence" value="ECO:0007669"/>
    <property type="project" value="UniProtKB-KW"/>
</dbReference>
<keyword evidence="2" id="KW-0540">Nuclease</keyword>
<dbReference type="CDD" id="cd00085">
    <property type="entry name" value="HNHc"/>
    <property type="match status" value="1"/>
</dbReference>